<dbReference type="AlphaFoldDB" id="A0A816SDC9"/>
<evidence type="ECO:0000313" key="2">
    <source>
        <dbReference type="EMBL" id="CAF2086778.1"/>
    </source>
</evidence>
<evidence type="ECO:0000256" key="1">
    <source>
        <dbReference type="SAM" id="MobiDB-lite"/>
    </source>
</evidence>
<dbReference type="Proteomes" id="UP001295469">
    <property type="component" value="Chromosome A06"/>
</dbReference>
<sequence length="36" mass="4086">MRPPPDCRPSVGASPQRHVSLAKSVRWKHRSTAFEL</sequence>
<dbReference type="EMBL" id="HG994360">
    <property type="protein sequence ID" value="CAF2086778.1"/>
    <property type="molecule type" value="Genomic_DNA"/>
</dbReference>
<feature type="region of interest" description="Disordered" evidence="1">
    <location>
        <begin position="1"/>
        <end position="23"/>
    </location>
</feature>
<organism evidence="2">
    <name type="scientific">Brassica napus</name>
    <name type="common">Rape</name>
    <dbReference type="NCBI Taxonomy" id="3708"/>
    <lineage>
        <taxon>Eukaryota</taxon>
        <taxon>Viridiplantae</taxon>
        <taxon>Streptophyta</taxon>
        <taxon>Embryophyta</taxon>
        <taxon>Tracheophyta</taxon>
        <taxon>Spermatophyta</taxon>
        <taxon>Magnoliopsida</taxon>
        <taxon>eudicotyledons</taxon>
        <taxon>Gunneridae</taxon>
        <taxon>Pentapetalae</taxon>
        <taxon>rosids</taxon>
        <taxon>malvids</taxon>
        <taxon>Brassicales</taxon>
        <taxon>Brassicaceae</taxon>
        <taxon>Brassiceae</taxon>
        <taxon>Brassica</taxon>
    </lineage>
</organism>
<proteinExistence type="predicted"/>
<protein>
    <submittedName>
        <fullName evidence="2">(rape) hypothetical protein</fullName>
    </submittedName>
</protein>
<accession>A0A816SDC9</accession>
<gene>
    <name evidence="2" type="ORF">DARMORV10_A06P26190.1</name>
</gene>
<reference evidence="2" key="1">
    <citation type="submission" date="2021-01" db="EMBL/GenBank/DDBJ databases">
        <authorList>
            <consortium name="Genoscope - CEA"/>
            <person name="William W."/>
        </authorList>
    </citation>
    <scope>NUCLEOTIDE SEQUENCE</scope>
</reference>
<name>A0A816SDC9_BRANA</name>